<proteinExistence type="predicted"/>
<name>A0A915BEU8_PARUN</name>
<reference evidence="3" key="1">
    <citation type="submission" date="2022-11" db="UniProtKB">
        <authorList>
            <consortium name="WormBaseParasite"/>
        </authorList>
    </citation>
    <scope>IDENTIFICATION</scope>
</reference>
<feature type="compositionally biased region" description="Basic residues" evidence="1">
    <location>
        <begin position="210"/>
        <end position="223"/>
    </location>
</feature>
<sequence length="234" mass="27088">MFHDQKYYLEVVHDLSATACIYALQQFFRWRGIPTTFYSDNGTQLKAVYKDGAHAIADIGVPKTFPIQFRKCEGIRFIAVWNLEVKKCLYEVKGQYTICKTQKLFRVAELQATFRLKIEKPKSAQERNLRSVWQAENGLCLKLALMAVVETAMTAICLSRERRRFMGCILVRLVRQRKEKQSKSEASMMRKGDVARAKAFEAASYEGCHRPGRNQRRNKKVKLRNSVADIPKKK</sequence>
<protein>
    <submittedName>
        <fullName evidence="3">Integrase catalytic domain-containing protein</fullName>
    </submittedName>
</protein>
<dbReference type="AlphaFoldDB" id="A0A915BEU8"/>
<evidence type="ECO:0000313" key="3">
    <source>
        <dbReference type="WBParaSite" id="PgR037_g022_t01"/>
    </source>
</evidence>
<dbReference type="InterPro" id="IPR036397">
    <property type="entry name" value="RNaseH_sf"/>
</dbReference>
<organism evidence="2 3">
    <name type="scientific">Parascaris univalens</name>
    <name type="common">Nematode worm</name>
    <dbReference type="NCBI Taxonomy" id="6257"/>
    <lineage>
        <taxon>Eukaryota</taxon>
        <taxon>Metazoa</taxon>
        <taxon>Ecdysozoa</taxon>
        <taxon>Nematoda</taxon>
        <taxon>Chromadorea</taxon>
        <taxon>Rhabditida</taxon>
        <taxon>Spirurina</taxon>
        <taxon>Ascaridomorpha</taxon>
        <taxon>Ascaridoidea</taxon>
        <taxon>Ascarididae</taxon>
        <taxon>Parascaris</taxon>
    </lineage>
</organism>
<dbReference type="Proteomes" id="UP000887569">
    <property type="component" value="Unplaced"/>
</dbReference>
<feature type="region of interest" description="Disordered" evidence="1">
    <location>
        <begin position="205"/>
        <end position="234"/>
    </location>
</feature>
<evidence type="ECO:0000256" key="1">
    <source>
        <dbReference type="SAM" id="MobiDB-lite"/>
    </source>
</evidence>
<dbReference type="WBParaSite" id="PgR037_g022_t01">
    <property type="protein sequence ID" value="PgR037_g022_t01"/>
    <property type="gene ID" value="PgR037_g022"/>
</dbReference>
<dbReference type="Gene3D" id="3.30.420.10">
    <property type="entry name" value="Ribonuclease H-like superfamily/Ribonuclease H"/>
    <property type="match status" value="1"/>
</dbReference>
<evidence type="ECO:0000313" key="2">
    <source>
        <dbReference type="Proteomes" id="UP000887569"/>
    </source>
</evidence>
<dbReference type="GO" id="GO:0003676">
    <property type="term" value="F:nucleic acid binding"/>
    <property type="evidence" value="ECO:0007669"/>
    <property type="project" value="InterPro"/>
</dbReference>
<keyword evidence="2" id="KW-1185">Reference proteome</keyword>
<accession>A0A915BEU8</accession>